<dbReference type="EC" id="2.3.2.30" evidence="7"/>
<dbReference type="Gene3D" id="3.40.630.30">
    <property type="match status" value="1"/>
</dbReference>
<dbReference type="STRING" id="871651.SAMN05421688_1813"/>
<comment type="function">
    <text evidence="9">Catalyzes the first step in the biosynthesis of ornithine lipids, which are phosphorus-free membrane lipids. Catalyzes the 3-hydroxyacyl-acyl carrier protein-dependent acylation of ornithine to form lyso-ornithine lipid (LOL).</text>
</comment>
<keyword evidence="3 11" id="KW-0808">Transferase</keyword>
<dbReference type="GO" id="GO:0043810">
    <property type="term" value="F:ornithine-acyl [acyl carrier protein] N-acyltransferase activity"/>
    <property type="evidence" value="ECO:0007669"/>
    <property type="project" value="UniProtKB-EC"/>
</dbReference>
<evidence type="ECO:0000313" key="12">
    <source>
        <dbReference type="Proteomes" id="UP000198796"/>
    </source>
</evidence>
<evidence type="ECO:0000256" key="10">
    <source>
        <dbReference type="ARBA" id="ARBA00047785"/>
    </source>
</evidence>
<dbReference type="PANTHER" id="PTHR37323:SF1">
    <property type="entry name" value="L-ORNITHINE N(ALPHA)-ACYLTRANSFERASE"/>
    <property type="match status" value="1"/>
</dbReference>
<dbReference type="EMBL" id="FOJU01000003">
    <property type="protein sequence ID" value="SFA95298.1"/>
    <property type="molecule type" value="Genomic_DNA"/>
</dbReference>
<evidence type="ECO:0000256" key="6">
    <source>
        <dbReference type="ARBA" id="ARBA00038095"/>
    </source>
</evidence>
<evidence type="ECO:0000256" key="5">
    <source>
        <dbReference type="ARBA" id="ARBA00023315"/>
    </source>
</evidence>
<dbReference type="GO" id="GO:0006629">
    <property type="term" value="P:lipid metabolic process"/>
    <property type="evidence" value="ECO:0007669"/>
    <property type="project" value="UniProtKB-KW"/>
</dbReference>
<dbReference type="Pfam" id="PF13444">
    <property type="entry name" value="Acetyltransf_5"/>
    <property type="match status" value="1"/>
</dbReference>
<evidence type="ECO:0000256" key="2">
    <source>
        <dbReference type="ARBA" id="ARBA00022516"/>
    </source>
</evidence>
<organism evidence="11 12">
    <name type="scientific">Poseidonocella pacifica</name>
    <dbReference type="NCBI Taxonomy" id="871651"/>
    <lineage>
        <taxon>Bacteria</taxon>
        <taxon>Pseudomonadati</taxon>
        <taxon>Pseudomonadota</taxon>
        <taxon>Alphaproteobacteria</taxon>
        <taxon>Rhodobacterales</taxon>
        <taxon>Roseobacteraceae</taxon>
        <taxon>Poseidonocella</taxon>
    </lineage>
</organism>
<accession>A0A1I0X4N8</accession>
<evidence type="ECO:0000256" key="9">
    <source>
        <dbReference type="ARBA" id="ARBA00045724"/>
    </source>
</evidence>
<evidence type="ECO:0000256" key="8">
    <source>
        <dbReference type="ARBA" id="ARBA00039866"/>
    </source>
</evidence>
<evidence type="ECO:0000313" key="11">
    <source>
        <dbReference type="EMBL" id="SFA95298.1"/>
    </source>
</evidence>
<keyword evidence="2" id="KW-0444">Lipid biosynthesis</keyword>
<dbReference type="SUPFAM" id="SSF55729">
    <property type="entry name" value="Acyl-CoA N-acyltransferases (Nat)"/>
    <property type="match status" value="1"/>
</dbReference>
<comment type="pathway">
    <text evidence="1">Lipid metabolism.</text>
</comment>
<evidence type="ECO:0000256" key="4">
    <source>
        <dbReference type="ARBA" id="ARBA00023098"/>
    </source>
</evidence>
<keyword evidence="4" id="KW-0443">Lipid metabolism</keyword>
<keyword evidence="12" id="KW-1185">Reference proteome</keyword>
<gene>
    <name evidence="11" type="ORF">SAMN05421688_1813</name>
</gene>
<sequence length="259" mass="28901">MKMTGAGSFETRLARGESDFLAAQRLRYGVFVEELGGNGPHVDHAERFERDEFDAVSEHLILVDKHRDPGELDHVVGVYRLMTERGASAAGRFYCDDEYDLSPLRQSGRRLLELGRSCVHPEYRGGTAVHLLWNALAAYVLAKDIEILFGVASFHGTDIDALRAPLSLLHHRHLAAPELRPRALKSAFRTEDLLSDEEIDRPAAMREVPSLIKAYLRLGGVVGEGAFIDRAFNTTDICLILDTAQMNEVQSKIYTRGVK</sequence>
<protein>
    <recommendedName>
        <fullName evidence="8">L-ornithine N(alpha)-acyltransferase</fullName>
        <ecNumber evidence="7">2.3.2.30</ecNumber>
    </recommendedName>
</protein>
<dbReference type="InterPro" id="IPR016181">
    <property type="entry name" value="Acyl_CoA_acyltransferase"/>
</dbReference>
<keyword evidence="5 11" id="KW-0012">Acyltransferase</keyword>
<dbReference type="InterPro" id="IPR052351">
    <property type="entry name" value="Ornithine_N-alpha-AT"/>
</dbReference>
<name>A0A1I0X4N8_9RHOB</name>
<evidence type="ECO:0000256" key="7">
    <source>
        <dbReference type="ARBA" id="ARBA00039058"/>
    </source>
</evidence>
<reference evidence="11 12" key="1">
    <citation type="submission" date="2016-10" db="EMBL/GenBank/DDBJ databases">
        <authorList>
            <person name="de Groot N.N."/>
        </authorList>
    </citation>
    <scope>NUCLEOTIDE SEQUENCE [LARGE SCALE GENOMIC DNA]</scope>
    <source>
        <strain evidence="11 12">DSM 29316</strain>
    </source>
</reference>
<dbReference type="PANTHER" id="PTHR37323">
    <property type="entry name" value="GCN5-RELATED N-ACETYLTRANSFERASE"/>
    <property type="match status" value="1"/>
</dbReference>
<dbReference type="Proteomes" id="UP000198796">
    <property type="component" value="Unassembled WGS sequence"/>
</dbReference>
<evidence type="ECO:0000256" key="1">
    <source>
        <dbReference type="ARBA" id="ARBA00005189"/>
    </source>
</evidence>
<proteinExistence type="inferred from homology"/>
<dbReference type="AlphaFoldDB" id="A0A1I0X4N8"/>
<comment type="catalytic activity">
    <reaction evidence="10">
        <text>a (3R)-hydroxyacyl-[ACP] + L-ornithine = a lyso-ornithine lipid + holo-[ACP] + H(+)</text>
        <dbReference type="Rhea" id="RHEA:20633"/>
        <dbReference type="Rhea" id="RHEA-COMP:9685"/>
        <dbReference type="Rhea" id="RHEA-COMP:9945"/>
        <dbReference type="ChEBI" id="CHEBI:15378"/>
        <dbReference type="ChEBI" id="CHEBI:46911"/>
        <dbReference type="ChEBI" id="CHEBI:64479"/>
        <dbReference type="ChEBI" id="CHEBI:78827"/>
        <dbReference type="ChEBI" id="CHEBI:138482"/>
        <dbReference type="EC" id="2.3.2.30"/>
    </reaction>
    <physiologicalReaction direction="left-to-right" evidence="10">
        <dbReference type="Rhea" id="RHEA:20634"/>
    </physiologicalReaction>
</comment>
<dbReference type="RefSeq" id="WP_425439239.1">
    <property type="nucleotide sequence ID" value="NZ_FOJU01000003.1"/>
</dbReference>
<comment type="similarity">
    <text evidence="6">Belongs to the acetyltransferase family. OlsB subfamily.</text>
</comment>
<evidence type="ECO:0000256" key="3">
    <source>
        <dbReference type="ARBA" id="ARBA00022679"/>
    </source>
</evidence>